<accession>A0ABU1I334</accession>
<dbReference type="PANTHER" id="PTHR48207:SF3">
    <property type="entry name" value="SUCCINATE--HYDROXYMETHYLGLUTARATE COA-TRANSFERASE"/>
    <property type="match status" value="1"/>
</dbReference>
<dbReference type="InterPro" id="IPR050483">
    <property type="entry name" value="CoA-transferase_III_domain"/>
</dbReference>
<dbReference type="RefSeq" id="WP_088380630.1">
    <property type="nucleotide sequence ID" value="NZ_JAVIZA010000001.1"/>
</dbReference>
<protein>
    <submittedName>
        <fullName evidence="2">Crotonobetainyl-CoA:carnitine CoA-transferase CaiB-like acyl-CoA transferase</fullName>
    </submittedName>
</protein>
<keyword evidence="1" id="KW-0808">Transferase</keyword>
<evidence type="ECO:0000313" key="2">
    <source>
        <dbReference type="EMBL" id="MDR6168302.1"/>
    </source>
</evidence>
<dbReference type="EMBL" id="JAVIZA010000001">
    <property type="protein sequence ID" value="MDR6168302.1"/>
    <property type="molecule type" value="Genomic_DNA"/>
</dbReference>
<reference evidence="2 3" key="1">
    <citation type="submission" date="2023-08" db="EMBL/GenBank/DDBJ databases">
        <title>Functional and genomic diversity of the sorghum phyllosphere microbiome.</title>
        <authorList>
            <person name="Shade A."/>
        </authorList>
    </citation>
    <scope>NUCLEOTIDE SEQUENCE [LARGE SCALE GENOMIC DNA]</scope>
    <source>
        <strain evidence="2 3">SORGH_AS_0919</strain>
    </source>
</reference>
<sequence>MSAPLAGVVVADFSRVLAGPLATMMLADLGARVIKIERPGAGDDTRAWGPPYAPSGMTTYFEAANRGKSSIALDLTDPTDREHAEAIIARSDVVIENFRPGQFARLGFDWETLAQRHPGLIYASVSGFGSAGGADLPGYDFVAQAVGGLMHITGDRDGEAMKAGVALVDVLTGKDAVIAILAALRRRELTGRGSRVEVNLLSSLQAGLVNQMSAHLGAATEPGRLGNRHPSIAPYEVLRCSDGPLAVACGNDVQFARMTTVLGVPELAADERFATNTMRVSNRDELAASLEAALAAAPAATWAERLNTVGVAAGVVATIGEGIALADRLGLDPVYDAVGADGRTSRQVRSPITWAPPVESALTAPPRLGEHTDEVLRWLAAPTGGVSD</sequence>
<dbReference type="Proteomes" id="UP001260188">
    <property type="component" value="Unassembled WGS sequence"/>
</dbReference>
<dbReference type="PANTHER" id="PTHR48207">
    <property type="entry name" value="SUCCINATE--HYDROXYMETHYLGLUTARATE COA-TRANSFERASE"/>
    <property type="match status" value="1"/>
</dbReference>
<evidence type="ECO:0000256" key="1">
    <source>
        <dbReference type="ARBA" id="ARBA00022679"/>
    </source>
</evidence>
<dbReference type="InterPro" id="IPR044855">
    <property type="entry name" value="CoA-Trfase_III_dom3_sf"/>
</dbReference>
<organism evidence="2 3">
    <name type="scientific">Microbacterium paludicola</name>
    <dbReference type="NCBI Taxonomy" id="300019"/>
    <lineage>
        <taxon>Bacteria</taxon>
        <taxon>Bacillati</taxon>
        <taxon>Actinomycetota</taxon>
        <taxon>Actinomycetes</taxon>
        <taxon>Micrococcales</taxon>
        <taxon>Microbacteriaceae</taxon>
        <taxon>Microbacterium</taxon>
    </lineage>
</organism>
<keyword evidence="3" id="KW-1185">Reference proteome</keyword>
<dbReference type="Pfam" id="PF02515">
    <property type="entry name" value="CoA_transf_3"/>
    <property type="match status" value="1"/>
</dbReference>
<dbReference type="Gene3D" id="3.40.50.10540">
    <property type="entry name" value="Crotonobetainyl-coa:carnitine coa-transferase, domain 1"/>
    <property type="match status" value="1"/>
</dbReference>
<dbReference type="InterPro" id="IPR003673">
    <property type="entry name" value="CoA-Trfase_fam_III"/>
</dbReference>
<comment type="caution">
    <text evidence="2">The sequence shown here is derived from an EMBL/GenBank/DDBJ whole genome shotgun (WGS) entry which is preliminary data.</text>
</comment>
<name>A0ABU1I334_9MICO</name>
<evidence type="ECO:0000313" key="3">
    <source>
        <dbReference type="Proteomes" id="UP001260188"/>
    </source>
</evidence>
<proteinExistence type="predicted"/>
<gene>
    <name evidence="2" type="ORF">QE367_002506</name>
</gene>
<dbReference type="InterPro" id="IPR023606">
    <property type="entry name" value="CoA-Trfase_III_dom_1_sf"/>
</dbReference>
<dbReference type="SUPFAM" id="SSF89796">
    <property type="entry name" value="CoA-transferase family III (CaiB/BaiF)"/>
    <property type="match status" value="1"/>
</dbReference>
<dbReference type="Gene3D" id="3.30.1540.10">
    <property type="entry name" value="formyl-coa transferase, domain 3"/>
    <property type="match status" value="1"/>
</dbReference>